<dbReference type="Proteomes" id="UP000275945">
    <property type="component" value="Segment"/>
</dbReference>
<dbReference type="InterPro" id="IPR006528">
    <property type="entry name" value="Phage_head_morphogenesis_dom"/>
</dbReference>
<evidence type="ECO:0000313" key="3">
    <source>
        <dbReference type="Proteomes" id="UP000275945"/>
    </source>
</evidence>
<reference evidence="2 3" key="1">
    <citation type="submission" date="2018-09" db="EMBL/GenBank/DDBJ databases">
        <title>Comparative Genomic Analysis of Eight Novel Haloalkaliphilic Bacteriophages from Lake Elmenteita, Kenya.</title>
        <authorList>
            <person name="Akhwale J.K."/>
        </authorList>
    </citation>
    <scope>NUCLEOTIDE SEQUENCE [LARGE SCALE GENOMIC DNA]</scope>
</reference>
<dbReference type="EMBL" id="MH884513">
    <property type="protein sequence ID" value="AYP68711.1"/>
    <property type="molecule type" value="Genomic_DNA"/>
</dbReference>
<gene>
    <name evidence="2" type="ORF">BpsS36_00005</name>
</gene>
<accession>A0A3G3BXP5</accession>
<dbReference type="Pfam" id="PF04233">
    <property type="entry name" value="Phage_Mu_F"/>
    <property type="match status" value="1"/>
</dbReference>
<feature type="domain" description="Phage head morphogenesis" evidence="1">
    <location>
        <begin position="134"/>
        <end position="245"/>
    </location>
</feature>
<proteinExistence type="predicted"/>
<protein>
    <submittedName>
        <fullName evidence="2">Head morphogenesis protein</fullName>
    </submittedName>
</protein>
<organism evidence="2 3">
    <name type="scientific">Bacillus phage vB_BpsS-36</name>
    <dbReference type="NCBI Taxonomy" id="2419622"/>
    <lineage>
        <taxon>Viruses</taxon>
        <taxon>Duplodnaviria</taxon>
        <taxon>Heunggongvirae</taxon>
        <taxon>Uroviricota</taxon>
        <taxon>Caudoviricetes</taxon>
        <taxon>Ehrlichviridae</taxon>
        <taxon>Nairobivirus</taxon>
        <taxon>Nairobivirus nv36</taxon>
    </lineage>
</organism>
<sequence length="642" mass="72798">MDRVELSFTSKAQKLNKKRQAQLVKRVEKILPELQKAHEKGDKKEVEGILKSIEMPSKKEWRKLVRGLVTDAVESGVIRGHYEILRLKELYEFSDAGNGAHYTYEVVLPKEAKDYLNNYGLELSVITEETVLTRIRDELDKCLEEGASPREVAERVKDKAGTWMSDSHAQTIARTETGKMYNAGKLARYSDPDNNGFVEAMQYDAIVDTRTTDLCQHLDGRIIAITNGSMIAQYTPPNHYQCRATWLPVTKYEEWEDNWDNSIQPQDGFVFTPDVPKLLQGKQSNQPLVKPKQKPDLSKLTDPDIIRTLDDDDFKRALKNITDQELKVSLAKERAELMLVKNNGLKVTERKDFQYGGIHGRNSAQGTAKIEIYGKEYSFAYNSSIRDTVEEFGSKLYDAKTLKEAETLFNAFRKANGSNLNMADFIIKVETALKTGGKAMTWNGLEKVVQTSASAKLLKIKTPPKTANYKNATGLQQAVTDGQKWLTDHVPPELAPATGVKLRFSKNNSRAYATGGTGEIYFGPWEKNAGVIVHEVGHVLHWQSKEVSDMVNSFFMTRTNNLTMAKTLRHGEEVIPDDFFNSYIGRIYGWETRNMGRATGNQFYGQEVLSMGMQAMYENPIAFYQNDKDHFLFTYAIMKGLY</sequence>
<keyword evidence="3" id="KW-1185">Reference proteome</keyword>
<evidence type="ECO:0000313" key="2">
    <source>
        <dbReference type="EMBL" id="AYP68711.1"/>
    </source>
</evidence>
<evidence type="ECO:0000259" key="1">
    <source>
        <dbReference type="Pfam" id="PF04233"/>
    </source>
</evidence>
<name>A0A3G3BXP5_9CAUD</name>
<dbReference type="NCBIfam" id="TIGR01641">
    <property type="entry name" value="phageSPP1_gp7"/>
    <property type="match status" value="1"/>
</dbReference>